<sequence>MALAMASTALAAPAFAAPAAENYAAMGDSYASGVGTREYFDDSGDCKRSPKAYAQLWADSHDVSSFAFVACSGAVTDDVNSGQLDQLSADTTLVTISIGGNDIGFSSVIRDCLLGTDSSCDSAVSAGEEKARNELPGKLDTTYANIRQAAPNAKVVVVGYPRINEMGSCGIPGYTEAKRQRINEGADVLAEVIADRAAAAGFTYADTRDAFAGHGVCASDEWINGPSNPLIESFHPDVDGHAKAFLPVLNDITG</sequence>
<feature type="active site" evidence="1">
    <location>
        <position position="235"/>
    </location>
</feature>
<dbReference type="GO" id="GO:0019433">
    <property type="term" value="P:triglyceride catabolic process"/>
    <property type="evidence" value="ECO:0007669"/>
    <property type="project" value="TreeGrafter"/>
</dbReference>
<dbReference type="AlphaFoldDB" id="A0A917JWG4"/>
<feature type="domain" description="SGNH hydrolase-type esterase" evidence="4">
    <location>
        <begin position="25"/>
        <end position="242"/>
    </location>
</feature>
<reference evidence="5" key="5">
    <citation type="submission" date="2023-12" db="EMBL/GenBank/DDBJ databases">
        <authorList>
            <person name="Sun Q."/>
            <person name="Inoue M."/>
        </authorList>
    </citation>
    <scope>NUCLEOTIDE SEQUENCE</scope>
    <source>
        <strain evidence="5">JCM 10664</strain>
    </source>
</reference>
<dbReference type="InterPro" id="IPR036514">
    <property type="entry name" value="SGNH_hydro_sf"/>
</dbReference>
<proteinExistence type="predicted"/>
<organism evidence="6 7">
    <name type="scientific">Saccharopolyspora thermophila</name>
    <dbReference type="NCBI Taxonomy" id="89367"/>
    <lineage>
        <taxon>Bacteria</taxon>
        <taxon>Bacillati</taxon>
        <taxon>Actinomycetota</taxon>
        <taxon>Actinomycetes</taxon>
        <taxon>Pseudonocardiales</taxon>
        <taxon>Pseudonocardiaceae</taxon>
        <taxon>Saccharopolyspora</taxon>
    </lineage>
</organism>
<dbReference type="EMBL" id="BMMT01000006">
    <property type="protein sequence ID" value="GGI85093.1"/>
    <property type="molecule type" value="Genomic_DNA"/>
</dbReference>
<reference evidence="8" key="3">
    <citation type="journal article" date="2019" name="Int. J. Syst. Evol. Microbiol.">
        <title>The Global Catalogue of Microorganisms (GCM) 10K type strain sequencing project: providing services to taxonomists for standard genome sequencing and annotation.</title>
        <authorList>
            <consortium name="The Broad Institute Genomics Platform"/>
            <consortium name="The Broad Institute Genome Sequencing Center for Infectious Disease"/>
            <person name="Wu L."/>
            <person name="Ma J."/>
        </authorList>
    </citation>
    <scope>NUCLEOTIDE SEQUENCE [LARGE SCALE GENOMIC DNA]</scope>
    <source>
        <strain evidence="8">JCM 10664</strain>
    </source>
</reference>
<dbReference type="PANTHER" id="PTHR37981">
    <property type="entry name" value="LIPASE 2"/>
    <property type="match status" value="1"/>
</dbReference>
<reference evidence="6 7" key="2">
    <citation type="journal article" date="2014" name="Int. J. Syst. Evol. Microbiol.">
        <title>Complete genome sequence of Corynebacterium casei LMG S-19264T (=DSM 44701T), isolated from a smear-ripened cheese.</title>
        <authorList>
            <consortium name="US DOE Joint Genome Institute (JGI-PGF)"/>
            <person name="Walter F."/>
            <person name="Albersmeier A."/>
            <person name="Kalinowski J."/>
            <person name="Ruckert C."/>
        </authorList>
    </citation>
    <scope>NUCLEOTIDE SEQUENCE [LARGE SCALE GENOMIC DNA]</scope>
    <source>
        <strain evidence="6 7">CGMCC 4.7206</strain>
    </source>
</reference>
<evidence type="ECO:0000313" key="8">
    <source>
        <dbReference type="Proteomes" id="UP001500220"/>
    </source>
</evidence>
<dbReference type="Gene3D" id="3.40.50.1110">
    <property type="entry name" value="SGNH hydrolase"/>
    <property type="match status" value="1"/>
</dbReference>
<evidence type="ECO:0000259" key="4">
    <source>
        <dbReference type="Pfam" id="PF13472"/>
    </source>
</evidence>
<feature type="signal peptide" evidence="3">
    <location>
        <begin position="1"/>
        <end position="16"/>
    </location>
</feature>
<dbReference type="EMBL" id="BAAAHC010000008">
    <property type="protein sequence ID" value="GAA0518328.1"/>
    <property type="molecule type" value="Genomic_DNA"/>
</dbReference>
<evidence type="ECO:0000313" key="7">
    <source>
        <dbReference type="Proteomes" id="UP000597989"/>
    </source>
</evidence>
<comment type="caution">
    <text evidence="6">The sequence shown here is derived from an EMBL/GenBank/DDBJ whole genome shotgun (WGS) entry which is preliminary data.</text>
</comment>
<evidence type="ECO:0000313" key="6">
    <source>
        <dbReference type="EMBL" id="GGI85093.1"/>
    </source>
</evidence>
<feature type="active site" description="Nucleophile" evidence="1">
    <location>
        <position position="29"/>
    </location>
</feature>
<feature type="disulfide bond" evidence="2">
    <location>
        <begin position="46"/>
        <end position="71"/>
    </location>
</feature>
<dbReference type="Pfam" id="PF13472">
    <property type="entry name" value="Lipase_GDSL_2"/>
    <property type="match status" value="1"/>
</dbReference>
<name>A0A917JWG4_9PSEU</name>
<feature type="disulfide bond" evidence="2">
    <location>
        <begin position="112"/>
        <end position="120"/>
    </location>
</feature>
<keyword evidence="2" id="KW-1015">Disulfide bond</keyword>
<keyword evidence="8" id="KW-1185">Reference proteome</keyword>
<keyword evidence="3" id="KW-0732">Signal</keyword>
<gene>
    <name evidence="5" type="ORF">GCM10009545_20480</name>
    <name evidence="6" type="ORF">GCM10011581_22720</name>
</gene>
<dbReference type="CDD" id="cd01823">
    <property type="entry name" value="SEST_like"/>
    <property type="match status" value="1"/>
</dbReference>
<dbReference type="GO" id="GO:0004806">
    <property type="term" value="F:triacylglycerol lipase activity"/>
    <property type="evidence" value="ECO:0007669"/>
    <property type="project" value="TreeGrafter"/>
</dbReference>
<accession>A0A917JWG4</accession>
<dbReference type="Proteomes" id="UP001500220">
    <property type="component" value="Unassembled WGS sequence"/>
</dbReference>
<evidence type="ECO:0000256" key="2">
    <source>
        <dbReference type="PIRSR" id="PIRSR637460-2"/>
    </source>
</evidence>
<evidence type="ECO:0000256" key="3">
    <source>
        <dbReference type="SAM" id="SignalP"/>
    </source>
</evidence>
<evidence type="ECO:0000313" key="5">
    <source>
        <dbReference type="EMBL" id="GAA0518328.1"/>
    </source>
</evidence>
<protein>
    <submittedName>
        <fullName evidence="6">Lipase 1</fullName>
    </submittedName>
    <submittedName>
        <fullName evidence="5">SGNH family lipase</fullName>
    </submittedName>
</protein>
<evidence type="ECO:0000256" key="1">
    <source>
        <dbReference type="PIRSR" id="PIRSR637460-1"/>
    </source>
</evidence>
<dbReference type="SUPFAM" id="SSF52266">
    <property type="entry name" value="SGNH hydrolase"/>
    <property type="match status" value="1"/>
</dbReference>
<reference evidence="6" key="4">
    <citation type="submission" date="2020-09" db="EMBL/GenBank/DDBJ databases">
        <authorList>
            <person name="Sun Q."/>
            <person name="Zhou Y."/>
        </authorList>
    </citation>
    <scope>NUCLEOTIDE SEQUENCE</scope>
    <source>
        <strain evidence="6">CGMCC 4.7206</strain>
    </source>
</reference>
<dbReference type="Proteomes" id="UP000597989">
    <property type="component" value="Unassembled WGS sequence"/>
</dbReference>
<dbReference type="InterPro" id="IPR013830">
    <property type="entry name" value="SGNH_hydro"/>
</dbReference>
<reference evidence="5" key="1">
    <citation type="journal article" date="2014" name="Int. J. Syst. Evol. Microbiol.">
        <title>Complete genome of a new Firmicutes species belonging to the dominant human colonic microbiota ('Ruminococcus bicirculans') reveals two chromosomes and a selective capacity to utilize plant glucans.</title>
        <authorList>
            <consortium name="NISC Comparative Sequencing Program"/>
            <person name="Wegmann U."/>
            <person name="Louis P."/>
            <person name="Goesmann A."/>
            <person name="Henrissat B."/>
            <person name="Duncan S.H."/>
            <person name="Flint H.J."/>
        </authorList>
    </citation>
    <scope>NUCLEOTIDE SEQUENCE</scope>
    <source>
        <strain evidence="5">JCM 10664</strain>
    </source>
</reference>
<dbReference type="InterPro" id="IPR037460">
    <property type="entry name" value="SEST-like"/>
</dbReference>
<dbReference type="PANTHER" id="PTHR37981:SF1">
    <property type="entry name" value="SGNH HYDROLASE-TYPE ESTERASE DOMAIN-CONTAINING PROTEIN"/>
    <property type="match status" value="1"/>
</dbReference>
<feature type="chain" id="PRO_5039129564" evidence="3">
    <location>
        <begin position="17"/>
        <end position="254"/>
    </location>
</feature>